<dbReference type="RefSeq" id="XP_013275144.1">
    <property type="nucleotide sequence ID" value="XM_013419690.1"/>
</dbReference>
<dbReference type="GeneID" id="25290734"/>
<organism evidence="1 2">
    <name type="scientific">Rhinocladiella mackenziei CBS 650.93</name>
    <dbReference type="NCBI Taxonomy" id="1442369"/>
    <lineage>
        <taxon>Eukaryota</taxon>
        <taxon>Fungi</taxon>
        <taxon>Dikarya</taxon>
        <taxon>Ascomycota</taxon>
        <taxon>Pezizomycotina</taxon>
        <taxon>Eurotiomycetes</taxon>
        <taxon>Chaetothyriomycetidae</taxon>
        <taxon>Chaetothyriales</taxon>
        <taxon>Herpotrichiellaceae</taxon>
        <taxon>Rhinocladiella</taxon>
    </lineage>
</organism>
<dbReference type="PANTHER" id="PTHR42085:SF2">
    <property type="entry name" value="F-BOX DOMAIN-CONTAINING PROTEIN"/>
    <property type="match status" value="1"/>
</dbReference>
<evidence type="ECO:0000313" key="2">
    <source>
        <dbReference type="Proteomes" id="UP000053617"/>
    </source>
</evidence>
<dbReference type="HOGENOM" id="CLU_947141_0_0_1"/>
<name>A0A0D2HC64_9EURO</name>
<dbReference type="AlphaFoldDB" id="A0A0D2HC64"/>
<sequence length="294" mass="33198">MAPGLLDLPLEIRLDIYSLVFGCGKAVIEPKNDDDSSCLLPLKSERQNQVPRSSQLLRVSRTILLEARPVLYANTTFHVLTQVFAGKLPSAVTNGHPSAPYIKHLIWQLDCDMLKHVDTEELRLDSTEAGQWSSLEIRCRAEAWRYSFLGEWVSLAGQVVYQWSEVGDHGYHDETESETAPTWLVNLEDVGQDLFSTTLICDVANDFAIEQVQEGQRLPVDIHRVDWILLTRGIQEGTAPSSIDATVMPCTSDWEQGADAGGCQHFQERVSFEERQSVALARRRGRRRSIRKQH</sequence>
<accession>A0A0D2HC64</accession>
<dbReference type="Proteomes" id="UP000053617">
    <property type="component" value="Unassembled WGS sequence"/>
</dbReference>
<dbReference type="OrthoDB" id="62952at2759"/>
<keyword evidence="2" id="KW-1185">Reference proteome</keyword>
<dbReference type="VEuPathDB" id="FungiDB:Z518_02663"/>
<evidence type="ECO:0000313" key="1">
    <source>
        <dbReference type="EMBL" id="KIX08008.1"/>
    </source>
</evidence>
<gene>
    <name evidence="1" type="ORF">Z518_02663</name>
</gene>
<dbReference type="EMBL" id="KN847476">
    <property type="protein sequence ID" value="KIX08008.1"/>
    <property type="molecule type" value="Genomic_DNA"/>
</dbReference>
<dbReference type="InterPro" id="IPR038883">
    <property type="entry name" value="AN11006-like"/>
</dbReference>
<dbReference type="PANTHER" id="PTHR42085">
    <property type="entry name" value="F-BOX DOMAIN-CONTAINING PROTEIN"/>
    <property type="match status" value="1"/>
</dbReference>
<proteinExistence type="predicted"/>
<protein>
    <submittedName>
        <fullName evidence="1">Uncharacterized protein</fullName>
    </submittedName>
</protein>
<reference evidence="1 2" key="1">
    <citation type="submission" date="2015-01" db="EMBL/GenBank/DDBJ databases">
        <title>The Genome Sequence of Rhinocladiella mackenzie CBS 650.93.</title>
        <authorList>
            <consortium name="The Broad Institute Genomics Platform"/>
            <person name="Cuomo C."/>
            <person name="de Hoog S."/>
            <person name="Gorbushina A."/>
            <person name="Stielow B."/>
            <person name="Teixiera M."/>
            <person name="Abouelleil A."/>
            <person name="Chapman S.B."/>
            <person name="Priest M."/>
            <person name="Young S.K."/>
            <person name="Wortman J."/>
            <person name="Nusbaum C."/>
            <person name="Birren B."/>
        </authorList>
    </citation>
    <scope>NUCLEOTIDE SEQUENCE [LARGE SCALE GENOMIC DNA]</scope>
    <source>
        <strain evidence="1 2">CBS 650.93</strain>
    </source>
</reference>